<dbReference type="Pfam" id="PF05523">
    <property type="entry name" value="FdtA"/>
    <property type="match status" value="1"/>
</dbReference>
<keyword evidence="3" id="KW-1185">Reference proteome</keyword>
<reference evidence="2 3" key="1">
    <citation type="submission" date="2021-03" db="EMBL/GenBank/DDBJ databases">
        <title>novel species isolated from a fishpond in China.</title>
        <authorList>
            <person name="Lu H."/>
            <person name="Cai Z."/>
        </authorList>
    </citation>
    <scope>NUCLEOTIDE SEQUENCE [LARGE SCALE GENOMIC DNA]</scope>
    <source>
        <strain evidence="2 3">JCM 31546</strain>
    </source>
</reference>
<evidence type="ECO:0000313" key="2">
    <source>
        <dbReference type="EMBL" id="MBN7799308.1"/>
    </source>
</evidence>
<organism evidence="2 3">
    <name type="scientific">Algoriphagus aestuariicola</name>
    <dbReference type="NCBI Taxonomy" id="1852016"/>
    <lineage>
        <taxon>Bacteria</taxon>
        <taxon>Pseudomonadati</taxon>
        <taxon>Bacteroidota</taxon>
        <taxon>Cytophagia</taxon>
        <taxon>Cytophagales</taxon>
        <taxon>Cyclobacteriaceae</taxon>
        <taxon>Algoriphagus</taxon>
    </lineage>
</organism>
<dbReference type="CDD" id="cd20292">
    <property type="entry name" value="cupin_QdtA-like"/>
    <property type="match status" value="1"/>
</dbReference>
<dbReference type="InterPro" id="IPR014710">
    <property type="entry name" value="RmlC-like_jellyroll"/>
</dbReference>
<evidence type="ECO:0000259" key="1">
    <source>
        <dbReference type="Pfam" id="PF05523"/>
    </source>
</evidence>
<dbReference type="SUPFAM" id="SSF51182">
    <property type="entry name" value="RmlC-like cupins"/>
    <property type="match status" value="1"/>
</dbReference>
<feature type="domain" description="Sugar 3,4-ketoisomerase QdtA cupin" evidence="1">
    <location>
        <begin position="15"/>
        <end position="139"/>
    </location>
</feature>
<gene>
    <name evidence="2" type="ORF">J0A67_00470</name>
</gene>
<name>A0ABS3BJ30_9BACT</name>
<evidence type="ECO:0000313" key="3">
    <source>
        <dbReference type="Proteomes" id="UP000664698"/>
    </source>
</evidence>
<accession>A0ABS3BJ30</accession>
<protein>
    <submittedName>
        <fullName evidence="2">FdtA/QdtA family cupin domain-containing protein</fullName>
    </submittedName>
</protein>
<dbReference type="RefSeq" id="WP_206567310.1">
    <property type="nucleotide sequence ID" value="NZ_JAFKCW010000001.1"/>
</dbReference>
<dbReference type="EMBL" id="JAFKCW010000001">
    <property type="protein sequence ID" value="MBN7799308.1"/>
    <property type="molecule type" value="Genomic_DNA"/>
</dbReference>
<dbReference type="InterPro" id="IPR008894">
    <property type="entry name" value="QdtA_cupin_dom"/>
</dbReference>
<proteinExistence type="predicted"/>
<dbReference type="InterPro" id="IPR011051">
    <property type="entry name" value="RmlC_Cupin_sf"/>
</dbReference>
<dbReference type="Gene3D" id="2.60.120.10">
    <property type="entry name" value="Jelly Rolls"/>
    <property type="match status" value="1"/>
</dbReference>
<dbReference type="Proteomes" id="UP000664698">
    <property type="component" value="Unassembled WGS sequence"/>
</dbReference>
<comment type="caution">
    <text evidence="2">The sequence shown here is derived from an EMBL/GenBank/DDBJ whole genome shotgun (WGS) entry which is preliminary data.</text>
</comment>
<sequence>MKDLEAVKLAYQAPRFIEIPGNTSDSSSVHFWENSGLFPDGILRCFWISQVKVGESRGNHAHLRESQVIVAMKGKLEIISEGLDGVERGFTLEEPGLGVFVPPLNWIEIRFSEDAVLLGLGDHAFDEEDFIRDKNYFGSLQKGNY</sequence>